<evidence type="ECO:0000259" key="12">
    <source>
        <dbReference type="PROSITE" id="PS51198"/>
    </source>
</evidence>
<evidence type="ECO:0000256" key="11">
    <source>
        <dbReference type="RuleBase" id="RU364053"/>
    </source>
</evidence>
<evidence type="ECO:0000256" key="3">
    <source>
        <dbReference type="ARBA" id="ARBA00022801"/>
    </source>
</evidence>
<keyword evidence="7" id="KW-0413">Isomerase</keyword>
<feature type="domain" description="UvrD-like helicase ATP-binding" evidence="12">
    <location>
        <begin position="5"/>
        <end position="284"/>
    </location>
</feature>
<dbReference type="InterPro" id="IPR005751">
    <property type="entry name" value="ATP-dep_DNA_helicase_PcrA"/>
</dbReference>
<keyword evidence="15" id="KW-1185">Reference proteome</keyword>
<dbReference type="Gene3D" id="3.40.50.300">
    <property type="entry name" value="P-loop containing nucleotide triphosphate hydrolases"/>
    <property type="match status" value="2"/>
</dbReference>
<dbReference type="CDD" id="cd18807">
    <property type="entry name" value="SF1_C_UvrD"/>
    <property type="match status" value="1"/>
</dbReference>
<evidence type="ECO:0000313" key="15">
    <source>
        <dbReference type="Proteomes" id="UP000192731"/>
    </source>
</evidence>
<dbReference type="GO" id="GO:0009314">
    <property type="term" value="P:response to radiation"/>
    <property type="evidence" value="ECO:0007669"/>
    <property type="project" value="UniProtKB-ARBA"/>
</dbReference>
<dbReference type="GO" id="GO:0016887">
    <property type="term" value="F:ATP hydrolysis activity"/>
    <property type="evidence" value="ECO:0007669"/>
    <property type="project" value="RHEA"/>
</dbReference>
<dbReference type="GO" id="GO:0033202">
    <property type="term" value="C:DNA helicase complex"/>
    <property type="evidence" value="ECO:0007669"/>
    <property type="project" value="TreeGrafter"/>
</dbReference>
<evidence type="ECO:0000256" key="1">
    <source>
        <dbReference type="ARBA" id="ARBA00009922"/>
    </source>
</evidence>
<dbReference type="InterPro" id="IPR013986">
    <property type="entry name" value="DExx_box_DNA_helicase_dom_sf"/>
</dbReference>
<evidence type="ECO:0000256" key="7">
    <source>
        <dbReference type="ARBA" id="ARBA00023235"/>
    </source>
</evidence>
<dbReference type="EMBL" id="FWWT01000005">
    <property type="protein sequence ID" value="SMB80175.1"/>
    <property type="molecule type" value="Genomic_DNA"/>
</dbReference>
<name>A0A1W1UGE6_DESTI</name>
<accession>A0A1W1UGE6</accession>
<keyword evidence="5 10" id="KW-0067">ATP-binding</keyword>
<dbReference type="PROSITE" id="PS51217">
    <property type="entry name" value="UVRD_HELICASE_CTER"/>
    <property type="match status" value="1"/>
</dbReference>
<dbReference type="STRING" id="656914.SAMN00017405_0843"/>
<dbReference type="PROSITE" id="PS51198">
    <property type="entry name" value="UVRD_HELICASE_ATP_BIND"/>
    <property type="match status" value="1"/>
</dbReference>
<dbReference type="InterPro" id="IPR027417">
    <property type="entry name" value="P-loop_NTPase"/>
</dbReference>
<evidence type="ECO:0000313" key="14">
    <source>
        <dbReference type="EMBL" id="SMB80175.1"/>
    </source>
</evidence>
<keyword evidence="3 10" id="KW-0378">Hydrolase</keyword>
<evidence type="ECO:0000256" key="8">
    <source>
        <dbReference type="ARBA" id="ARBA00034617"/>
    </source>
</evidence>
<dbReference type="InterPro" id="IPR014017">
    <property type="entry name" value="DNA_helicase_UvrD-like_C"/>
</dbReference>
<dbReference type="Gene3D" id="1.10.486.10">
    <property type="entry name" value="PCRA, domain 4"/>
    <property type="match status" value="1"/>
</dbReference>
<dbReference type="Proteomes" id="UP000192731">
    <property type="component" value="Unassembled WGS sequence"/>
</dbReference>
<feature type="binding site" evidence="10">
    <location>
        <begin position="26"/>
        <end position="33"/>
    </location>
    <ligand>
        <name>ATP</name>
        <dbReference type="ChEBI" id="CHEBI:30616"/>
    </ligand>
</feature>
<dbReference type="EC" id="5.6.2.4" evidence="11"/>
<dbReference type="Gene3D" id="1.10.10.160">
    <property type="match status" value="1"/>
</dbReference>
<dbReference type="Pfam" id="PF00580">
    <property type="entry name" value="UvrD-helicase"/>
    <property type="match status" value="1"/>
</dbReference>
<dbReference type="InterPro" id="IPR000212">
    <property type="entry name" value="DNA_helicase_UvrD/REP"/>
</dbReference>
<evidence type="ECO:0000256" key="9">
    <source>
        <dbReference type="ARBA" id="ARBA00048988"/>
    </source>
</evidence>
<dbReference type="Pfam" id="PF21196">
    <property type="entry name" value="PcrA_UvrD_tudor"/>
    <property type="match status" value="1"/>
</dbReference>
<feature type="domain" description="UvrD-like helicase C-terminal" evidence="13">
    <location>
        <begin position="285"/>
        <end position="559"/>
    </location>
</feature>
<dbReference type="PANTHER" id="PTHR11070">
    <property type="entry name" value="UVRD / RECB / PCRA DNA HELICASE FAMILY MEMBER"/>
    <property type="match status" value="1"/>
</dbReference>
<dbReference type="RefSeq" id="WP_200805839.1">
    <property type="nucleotide sequence ID" value="NZ_FWWT01000005.1"/>
</dbReference>
<dbReference type="Pfam" id="PF13361">
    <property type="entry name" value="UvrD_C"/>
    <property type="match status" value="1"/>
</dbReference>
<organism evidence="14 15">
    <name type="scientific">Desulfonispora thiosulfatigenes DSM 11270</name>
    <dbReference type="NCBI Taxonomy" id="656914"/>
    <lineage>
        <taxon>Bacteria</taxon>
        <taxon>Bacillati</taxon>
        <taxon>Bacillota</taxon>
        <taxon>Clostridia</taxon>
        <taxon>Eubacteriales</taxon>
        <taxon>Peptococcaceae</taxon>
        <taxon>Desulfonispora</taxon>
    </lineage>
</organism>
<dbReference type="PANTHER" id="PTHR11070:SF2">
    <property type="entry name" value="ATP-DEPENDENT DNA HELICASE SRS2"/>
    <property type="match status" value="1"/>
</dbReference>
<keyword evidence="6 11" id="KW-0238">DNA-binding</keyword>
<dbReference type="FunFam" id="1.10.486.10:FF:000003">
    <property type="entry name" value="ATP-dependent DNA helicase"/>
    <property type="match status" value="1"/>
</dbReference>
<reference evidence="14 15" key="1">
    <citation type="submission" date="2017-04" db="EMBL/GenBank/DDBJ databases">
        <authorList>
            <person name="Afonso C.L."/>
            <person name="Miller P.J."/>
            <person name="Scott M.A."/>
            <person name="Spackman E."/>
            <person name="Goraichik I."/>
            <person name="Dimitrov K.M."/>
            <person name="Suarez D.L."/>
            <person name="Swayne D.E."/>
        </authorList>
    </citation>
    <scope>NUCLEOTIDE SEQUENCE [LARGE SCALE GENOMIC DNA]</scope>
    <source>
        <strain evidence="14 15">DSM 11270</strain>
    </source>
</reference>
<evidence type="ECO:0000259" key="13">
    <source>
        <dbReference type="PROSITE" id="PS51217"/>
    </source>
</evidence>
<dbReference type="GO" id="GO:0043138">
    <property type="term" value="F:3'-5' DNA helicase activity"/>
    <property type="evidence" value="ECO:0007669"/>
    <property type="project" value="UniProtKB-EC"/>
</dbReference>
<dbReference type="GO" id="GO:0003677">
    <property type="term" value="F:DNA binding"/>
    <property type="evidence" value="ECO:0007669"/>
    <property type="project" value="UniProtKB-KW"/>
</dbReference>
<dbReference type="AlphaFoldDB" id="A0A1W1UGE6"/>
<dbReference type="GO" id="GO:0006260">
    <property type="term" value="P:DNA replication"/>
    <property type="evidence" value="ECO:0007669"/>
    <property type="project" value="InterPro"/>
</dbReference>
<comment type="catalytic activity">
    <reaction evidence="9 11">
        <text>ATP + H2O = ADP + phosphate + H(+)</text>
        <dbReference type="Rhea" id="RHEA:13065"/>
        <dbReference type="ChEBI" id="CHEBI:15377"/>
        <dbReference type="ChEBI" id="CHEBI:15378"/>
        <dbReference type="ChEBI" id="CHEBI:30616"/>
        <dbReference type="ChEBI" id="CHEBI:43474"/>
        <dbReference type="ChEBI" id="CHEBI:456216"/>
        <dbReference type="EC" id="5.6.2.4"/>
    </reaction>
</comment>
<evidence type="ECO:0000256" key="6">
    <source>
        <dbReference type="ARBA" id="ARBA00023125"/>
    </source>
</evidence>
<dbReference type="GO" id="GO:0005829">
    <property type="term" value="C:cytosol"/>
    <property type="evidence" value="ECO:0007669"/>
    <property type="project" value="TreeGrafter"/>
</dbReference>
<dbReference type="InterPro" id="IPR014016">
    <property type="entry name" value="UvrD-like_ATP-bd"/>
</dbReference>
<dbReference type="SUPFAM" id="SSF52540">
    <property type="entry name" value="P-loop containing nucleoside triphosphate hydrolases"/>
    <property type="match status" value="1"/>
</dbReference>
<evidence type="ECO:0000256" key="2">
    <source>
        <dbReference type="ARBA" id="ARBA00022741"/>
    </source>
</evidence>
<comment type="catalytic activity">
    <reaction evidence="8">
        <text>Couples ATP hydrolysis with the unwinding of duplex DNA by translocating in the 3'-5' direction.</text>
        <dbReference type="EC" id="5.6.2.4"/>
    </reaction>
</comment>
<proteinExistence type="inferred from homology"/>
<keyword evidence="2 10" id="KW-0547">Nucleotide-binding</keyword>
<evidence type="ECO:0000256" key="4">
    <source>
        <dbReference type="ARBA" id="ARBA00022806"/>
    </source>
</evidence>
<dbReference type="CDD" id="cd17932">
    <property type="entry name" value="DEXQc_UvrD"/>
    <property type="match status" value="1"/>
</dbReference>
<gene>
    <name evidence="14" type="ORF">SAMN00017405_0843</name>
</gene>
<keyword evidence="4 10" id="KW-0347">Helicase</keyword>
<dbReference type="GO" id="GO:0000725">
    <property type="term" value="P:recombinational repair"/>
    <property type="evidence" value="ECO:0007669"/>
    <property type="project" value="TreeGrafter"/>
</dbReference>
<sequence length="717" mass="81794">MKITDNLNPKQLEAVQTLEGPLLILAGAGSGKTRVLTHRIAYLMYEKNVYPNNILAITFTNKAAKEMRERLEKLIKQSVDNLWVSTFHSACVRILRREIEVLGYTSNFVIYDNADQQTLIKMILKDMNLDEKKYTPRSIITQISSYKNELKSPTSAKKTAENYYDEVTCDIYEKYQTRLKENNAVDFDDIIMLVVLLFQKDKEILQKYQERFKYILVDEYQDTNTCQYMLIKLLAEKHHNLCVVGDDDQSIYGWRGADIRNILNFENDYQNTKIIKLEQNYRSTQTILDAANGVISNNSDRKSKSLWTDQSGGDKVYLHTAHDELSEANFISRKIREMSKENSLGFNSFAVLCRTTVQFRAIEDGLIRNQIPYRIIGGTKFYDRKEIKDVLAYLKILVNPADEISLKRVINTPKRGIGDTTWDHLKRHATNKNITVFEALNTPEEAGVSSRATNPIKNFKKIMDEFIILSKKTDITNLTNTILADTGYIEELEAEKTIEAATRVENIKEFLSVTLDYDTKNPGGDLETFTAEISLFTDIDNYDQNEEAISVMTIHAAKGLEFPTVFIAGLEEGIFPHIRSINSGNNTELEEERRLCYVAITRAREKLFLTNAWSRMIFGRSTSNAKSRFLDELPLELIESEARIKTKATFTKNVETQIVTKTCNSSYDVGGKVEHQKWGIGVIVSVKGSGEDAELNVAFPDLGIKKLIAKYAPISII</sequence>
<dbReference type="FunFam" id="1.10.10.160:FF:000001">
    <property type="entry name" value="ATP-dependent DNA helicase"/>
    <property type="match status" value="1"/>
</dbReference>
<evidence type="ECO:0000256" key="5">
    <source>
        <dbReference type="ARBA" id="ARBA00022840"/>
    </source>
</evidence>
<dbReference type="GO" id="GO:0005524">
    <property type="term" value="F:ATP binding"/>
    <property type="evidence" value="ECO:0007669"/>
    <property type="project" value="UniProtKB-UniRule"/>
</dbReference>
<comment type="similarity">
    <text evidence="1 11">Belongs to the helicase family. UvrD subfamily.</text>
</comment>
<protein>
    <recommendedName>
        <fullName evidence="11">ATP-dependent DNA helicase</fullName>
        <ecNumber evidence="11">5.6.2.4</ecNumber>
    </recommendedName>
</protein>
<evidence type="ECO:0000256" key="10">
    <source>
        <dbReference type="PROSITE-ProRule" id="PRU00560"/>
    </source>
</evidence>
<dbReference type="NCBIfam" id="TIGR01073">
    <property type="entry name" value="pcrA"/>
    <property type="match status" value="1"/>
</dbReference>